<protein>
    <submittedName>
        <fullName evidence="1">Uncharacterized protein</fullName>
    </submittedName>
</protein>
<dbReference type="AlphaFoldDB" id="A0A246GET3"/>
<gene>
    <name evidence="1" type="ORF">BWK59_14990</name>
</gene>
<sequence>MNKQIFNRTIQLNKVDKATSTAVNILVRGNDNIVKEIPFNSINEREGSGWNYHIPLTPNPSNLFYPNLNSSGSYPFFSSAIGANYFQLISDAPYVDNLNINSFQSGLSLFVGDSVMFDVVYDDSVNYYPEFYNDTCWRIGLGQVGVESDFTGLDFCLNGTIQVASKRITAITRVDSNILFNKNIVYTVVITRNTLGYNVQVKNKKTAQLLVETNLTTNASEISGVSIYPYNKTGSSAQGLFKMGVLKLGFKSN</sequence>
<dbReference type="RefSeq" id="WP_088395156.1">
    <property type="nucleotide sequence ID" value="NZ_MTCZ01000341.1"/>
</dbReference>
<name>A0A246GET3_9FLAO</name>
<accession>A0A246GET3</accession>
<evidence type="ECO:0000313" key="2">
    <source>
        <dbReference type="Proteomes" id="UP000197768"/>
    </source>
</evidence>
<reference evidence="1 2" key="1">
    <citation type="journal article" date="2017" name="Infect. Genet. Evol.">
        <title>Comparative genome analysis of fish pathogen Flavobacterium columnare reveals extensive sequence diversity within the species.</title>
        <authorList>
            <person name="Kayansamruaj P."/>
            <person name="Dong H.T."/>
            <person name="Hirono I."/>
            <person name="Kondo H."/>
            <person name="Senapin S."/>
            <person name="Rodkhum C."/>
        </authorList>
    </citation>
    <scope>NUCLEOTIDE SEQUENCE [LARGE SCALE GENOMIC DNA]</scope>
    <source>
        <strain evidence="1 2">1215</strain>
    </source>
</reference>
<comment type="caution">
    <text evidence="1">The sequence shown here is derived from an EMBL/GenBank/DDBJ whole genome shotgun (WGS) entry which is preliminary data.</text>
</comment>
<dbReference type="Proteomes" id="UP000197768">
    <property type="component" value="Unassembled WGS sequence"/>
</dbReference>
<evidence type="ECO:0000313" key="1">
    <source>
        <dbReference type="EMBL" id="OWP82603.1"/>
    </source>
</evidence>
<organism evidence="1 2">
    <name type="scientific">Flavobacterium davisii</name>
    <dbReference type="NCBI Taxonomy" id="2906077"/>
    <lineage>
        <taxon>Bacteria</taxon>
        <taxon>Pseudomonadati</taxon>
        <taxon>Bacteroidota</taxon>
        <taxon>Flavobacteriia</taxon>
        <taxon>Flavobacteriales</taxon>
        <taxon>Flavobacteriaceae</taxon>
        <taxon>Flavobacterium</taxon>
    </lineage>
</organism>
<proteinExistence type="predicted"/>
<dbReference type="EMBL" id="MTCZ01000341">
    <property type="protein sequence ID" value="OWP82603.1"/>
    <property type="molecule type" value="Genomic_DNA"/>
</dbReference>